<dbReference type="Proteomes" id="UP000215127">
    <property type="component" value="Chromosome 5"/>
</dbReference>
<evidence type="ECO:0000256" key="1">
    <source>
        <dbReference type="SAM" id="MobiDB-lite"/>
    </source>
</evidence>
<organism evidence="3 4">
    <name type="scientific">Zymoseptoria tritici (strain ST99CH_3D7)</name>
    <dbReference type="NCBI Taxonomy" id="1276538"/>
    <lineage>
        <taxon>Eukaryota</taxon>
        <taxon>Fungi</taxon>
        <taxon>Dikarya</taxon>
        <taxon>Ascomycota</taxon>
        <taxon>Pezizomycotina</taxon>
        <taxon>Dothideomycetes</taxon>
        <taxon>Dothideomycetidae</taxon>
        <taxon>Mycosphaerellales</taxon>
        <taxon>Mycosphaerellaceae</taxon>
        <taxon>Zymoseptoria</taxon>
    </lineage>
</organism>
<keyword evidence="2" id="KW-1133">Transmembrane helix</keyword>
<sequence length="467" mass="50866">MLYRKATSALGSSERQILRLRWMQSGQCARCFHASTRQCAGESSNGNPSAAAPKRRPSRQERSTLISNEVSMLQKSPPRGSDPANPPGSSTGTSRPSVPTTSRGFMGTSESMGGERMGENVSVGREGPNAQGVGQILPPEEEEGQQDSRRTNIQSISELAAAPGEDMTPISSKQESILRSRLAEIKPLGVPFRPSVPTSATDFIRSGYGASTPAANNFPGIITDRFAALTGTLGRRTPRTAEERAQRRAQGILTQLTAEDIQDLKDSGKRWRKHTIKDSIKKQVVAKLVQGRYGSQGLTGNSGNGTVLAEVRKKLMKNETFLKSDVEKVVGRVQAFMTKQAWAKVKPENGAGFYYLDIRTAEWTTLPWRRKSCSHTPPALRDKATDNYSEPQPPPATTVSHLPTTFTLYRHKVPLSPSSSSSMSFTCFALFLTALSSSVSTFLFLFQNISFSLNRVQQSTSTSSPST</sequence>
<evidence type="ECO:0000313" key="3">
    <source>
        <dbReference type="EMBL" id="SMQ51170.1"/>
    </source>
</evidence>
<dbReference type="AlphaFoldDB" id="A0A1X7RVA2"/>
<dbReference type="STRING" id="1276538.A0A1X7RVA2"/>
<keyword evidence="4" id="KW-1185">Reference proteome</keyword>
<proteinExistence type="predicted"/>
<feature type="region of interest" description="Disordered" evidence="1">
    <location>
        <begin position="37"/>
        <end position="151"/>
    </location>
</feature>
<feature type="transmembrane region" description="Helical" evidence="2">
    <location>
        <begin position="423"/>
        <end position="446"/>
    </location>
</feature>
<evidence type="ECO:0000256" key="2">
    <source>
        <dbReference type="SAM" id="Phobius"/>
    </source>
</evidence>
<gene>
    <name evidence="3" type="ORF">ZT3D7_G6323</name>
</gene>
<protein>
    <submittedName>
        <fullName evidence="3">Uncharacterized protein</fullName>
    </submittedName>
</protein>
<feature type="compositionally biased region" description="Polar residues" evidence="1">
    <location>
        <begin position="37"/>
        <end position="48"/>
    </location>
</feature>
<accession>A0A1X7RVA2</accession>
<reference evidence="3 4" key="1">
    <citation type="submission" date="2016-06" db="EMBL/GenBank/DDBJ databases">
        <authorList>
            <person name="Kjaerup R.B."/>
            <person name="Dalgaard T.S."/>
            <person name="Juul-Madsen H.R."/>
        </authorList>
    </citation>
    <scope>NUCLEOTIDE SEQUENCE [LARGE SCALE GENOMIC DNA]</scope>
</reference>
<feature type="region of interest" description="Disordered" evidence="1">
    <location>
        <begin position="374"/>
        <end position="400"/>
    </location>
</feature>
<dbReference type="EMBL" id="LT853696">
    <property type="protein sequence ID" value="SMQ51170.1"/>
    <property type="molecule type" value="Genomic_DNA"/>
</dbReference>
<keyword evidence="2" id="KW-0472">Membrane</keyword>
<evidence type="ECO:0000313" key="4">
    <source>
        <dbReference type="Proteomes" id="UP000215127"/>
    </source>
</evidence>
<feature type="compositionally biased region" description="Polar residues" evidence="1">
    <location>
        <begin position="63"/>
        <end position="74"/>
    </location>
</feature>
<name>A0A1X7RVA2_ZYMT9</name>
<keyword evidence="2" id="KW-0812">Transmembrane</keyword>
<feature type="compositionally biased region" description="Low complexity" evidence="1">
    <location>
        <begin position="87"/>
        <end position="104"/>
    </location>
</feature>